<comment type="caution">
    <text evidence="4">The sequence shown here is derived from an EMBL/GenBank/DDBJ whole genome shotgun (WGS) entry which is preliminary data.</text>
</comment>
<evidence type="ECO:0000256" key="2">
    <source>
        <dbReference type="ARBA" id="ARBA00022898"/>
    </source>
</evidence>
<proteinExistence type="inferred from homology"/>
<evidence type="ECO:0000256" key="3">
    <source>
        <dbReference type="RuleBase" id="RU003560"/>
    </source>
</evidence>
<dbReference type="Gene3D" id="3.90.1150.10">
    <property type="entry name" value="Aspartate Aminotransferase, domain 1"/>
    <property type="match status" value="1"/>
</dbReference>
<reference evidence="4" key="1">
    <citation type="journal article" date="2020" name="Stud. Mycol.">
        <title>101 Dothideomycetes genomes: a test case for predicting lifestyles and emergence of pathogens.</title>
        <authorList>
            <person name="Haridas S."/>
            <person name="Albert R."/>
            <person name="Binder M."/>
            <person name="Bloem J."/>
            <person name="Labutti K."/>
            <person name="Salamov A."/>
            <person name="Andreopoulos B."/>
            <person name="Baker S."/>
            <person name="Barry K."/>
            <person name="Bills G."/>
            <person name="Bluhm B."/>
            <person name="Cannon C."/>
            <person name="Castanera R."/>
            <person name="Culley D."/>
            <person name="Daum C."/>
            <person name="Ezra D."/>
            <person name="Gonzalez J."/>
            <person name="Henrissat B."/>
            <person name="Kuo A."/>
            <person name="Liang C."/>
            <person name="Lipzen A."/>
            <person name="Lutzoni F."/>
            <person name="Magnuson J."/>
            <person name="Mondo S."/>
            <person name="Nolan M."/>
            <person name="Ohm R."/>
            <person name="Pangilinan J."/>
            <person name="Park H.-J."/>
            <person name="Ramirez L."/>
            <person name="Alfaro M."/>
            <person name="Sun H."/>
            <person name="Tritt A."/>
            <person name="Yoshinaga Y."/>
            <person name="Zwiers L.-H."/>
            <person name="Turgeon B."/>
            <person name="Goodwin S."/>
            <person name="Spatafora J."/>
            <person name="Crous P."/>
            <person name="Grigoriev I."/>
        </authorList>
    </citation>
    <scope>NUCLEOTIDE SEQUENCE</scope>
    <source>
        <strain evidence="4">ATCC 74209</strain>
    </source>
</reference>
<dbReference type="Pfam" id="PF00202">
    <property type="entry name" value="Aminotran_3"/>
    <property type="match status" value="1"/>
</dbReference>
<dbReference type="Gene3D" id="3.40.640.10">
    <property type="entry name" value="Type I PLP-dependent aspartate aminotransferase-like (Major domain)"/>
    <property type="match status" value="1"/>
</dbReference>
<dbReference type="PANTHER" id="PTHR43713:SF3">
    <property type="entry name" value="GLUTAMATE-1-SEMIALDEHYDE 2,1-AMINOMUTASE 1, CHLOROPLASTIC-RELATED"/>
    <property type="match status" value="1"/>
</dbReference>
<dbReference type="InterPro" id="IPR005814">
    <property type="entry name" value="Aminotrans_3"/>
</dbReference>
<comment type="similarity">
    <text evidence="3">Belongs to the class-III pyridoxal-phosphate-dependent aminotransferase family.</text>
</comment>
<evidence type="ECO:0000256" key="1">
    <source>
        <dbReference type="ARBA" id="ARBA00001933"/>
    </source>
</evidence>
<dbReference type="Proteomes" id="UP000799536">
    <property type="component" value="Unassembled WGS sequence"/>
</dbReference>
<dbReference type="GO" id="GO:0030170">
    <property type="term" value="F:pyridoxal phosphate binding"/>
    <property type="evidence" value="ECO:0007669"/>
    <property type="project" value="InterPro"/>
</dbReference>
<accession>A0A9P4MWJ6</accession>
<dbReference type="AlphaFoldDB" id="A0A9P4MWJ6"/>
<evidence type="ECO:0000313" key="5">
    <source>
        <dbReference type="Proteomes" id="UP000799536"/>
    </source>
</evidence>
<comment type="cofactor">
    <cofactor evidence="1">
        <name>pyridoxal 5'-phosphate</name>
        <dbReference type="ChEBI" id="CHEBI:597326"/>
    </cofactor>
</comment>
<organism evidence="4 5">
    <name type="scientific">Delitschia confertaspora ATCC 74209</name>
    <dbReference type="NCBI Taxonomy" id="1513339"/>
    <lineage>
        <taxon>Eukaryota</taxon>
        <taxon>Fungi</taxon>
        <taxon>Dikarya</taxon>
        <taxon>Ascomycota</taxon>
        <taxon>Pezizomycotina</taxon>
        <taxon>Dothideomycetes</taxon>
        <taxon>Pleosporomycetidae</taxon>
        <taxon>Pleosporales</taxon>
        <taxon>Delitschiaceae</taxon>
        <taxon>Delitschia</taxon>
    </lineage>
</organism>
<sequence>MSSSYSTTAEALEAARQRFTERNLASLKLHNEATESLPGGNTRSVLYSAPFPVFMNSGKGYQVFSEDGHIYTDLVAELTAGLYGHSQPHILSTLQSTLTETGLNLGATTKLEMQHARLLCERFGLGRVRFTNSGTEATLHAIMGARKYTGRRKIVVFGGGYHGACFFFCEGGSAENNVDREDWIIARYNDIEDAKSKIESHATEIAAVLVEGMQGSGPCIVGDHEFLLAVQESARKIGAVFIFDEVMTSRLAPGGLQEIVGLKPDITTLGKWLGGGITFGAFGGREDMMQVYDPRVQGGLAHSGTFNNNTLGMAAGHAGLSQVYTADVAVEFNKTGDKFRKKLQEVSKGTKMTVTGLGTILGIHWLVDGRKELRTLEDRREDKGLLELFWLEMLEDGFWITQRGSLALILGTPEGELDRFVEVVKKFLEKYKTLVEVR</sequence>
<keyword evidence="5" id="KW-1185">Reference proteome</keyword>
<dbReference type="InterPro" id="IPR015422">
    <property type="entry name" value="PyrdxlP-dep_Trfase_small"/>
</dbReference>
<protein>
    <submittedName>
        <fullName evidence="4">Glutamate-1-semialdehyde 2,1-aminomutase</fullName>
    </submittedName>
</protein>
<dbReference type="InterPro" id="IPR015424">
    <property type="entry name" value="PyrdxlP-dep_Trfase"/>
</dbReference>
<dbReference type="PANTHER" id="PTHR43713">
    <property type="entry name" value="GLUTAMATE-1-SEMIALDEHYDE 2,1-AMINOMUTASE"/>
    <property type="match status" value="1"/>
</dbReference>
<dbReference type="GO" id="GO:0008483">
    <property type="term" value="F:transaminase activity"/>
    <property type="evidence" value="ECO:0007669"/>
    <property type="project" value="InterPro"/>
</dbReference>
<keyword evidence="2 3" id="KW-0663">Pyridoxal phosphate</keyword>
<dbReference type="OrthoDB" id="425114at2759"/>
<dbReference type="InterPro" id="IPR015421">
    <property type="entry name" value="PyrdxlP-dep_Trfase_major"/>
</dbReference>
<evidence type="ECO:0000313" key="4">
    <source>
        <dbReference type="EMBL" id="KAF2199025.1"/>
    </source>
</evidence>
<dbReference type="EMBL" id="ML994101">
    <property type="protein sequence ID" value="KAF2199025.1"/>
    <property type="molecule type" value="Genomic_DNA"/>
</dbReference>
<dbReference type="SUPFAM" id="SSF53383">
    <property type="entry name" value="PLP-dependent transferases"/>
    <property type="match status" value="1"/>
</dbReference>
<name>A0A9P4MWJ6_9PLEO</name>
<gene>
    <name evidence="4" type="ORF">GQ43DRAFT_421175</name>
</gene>